<reference evidence="2" key="1">
    <citation type="journal article" date="2019" name="Int. J. Syst. Evol. Microbiol.">
        <title>The Global Catalogue of Microorganisms (GCM) 10K type strain sequencing project: providing services to taxonomists for standard genome sequencing and annotation.</title>
        <authorList>
            <consortium name="The Broad Institute Genomics Platform"/>
            <consortium name="The Broad Institute Genome Sequencing Center for Infectious Disease"/>
            <person name="Wu L."/>
            <person name="Ma J."/>
        </authorList>
    </citation>
    <scope>NUCLEOTIDE SEQUENCE [LARGE SCALE GENOMIC DNA]</scope>
    <source>
        <strain evidence="2">CGMCC 1.18575</strain>
    </source>
</reference>
<keyword evidence="2" id="KW-1185">Reference proteome</keyword>
<accession>A0ABW0HQ65</accession>
<protein>
    <submittedName>
        <fullName evidence="1">Bacteriocin maturation protein</fullName>
    </submittedName>
</protein>
<proteinExistence type="predicted"/>
<dbReference type="EMBL" id="JBHSMI010000001">
    <property type="protein sequence ID" value="MFC5401167.1"/>
    <property type="molecule type" value="Genomic_DNA"/>
</dbReference>
<gene>
    <name evidence="1" type="ORF">ACFPOF_00280</name>
</gene>
<dbReference type="Gene3D" id="3.40.50.720">
    <property type="entry name" value="NAD(P)-binding Rossmann-like Domain"/>
    <property type="match status" value="1"/>
</dbReference>
<sequence>MVKLPDNVVERYDVQIKFLDHLGTSGATAFRSYRESKTLAVGAGSFLVSLVAALFESGLLNVHAIVTDAGPTDRRLFISLAEKARKMEPRAELTLDEATVMDWREKIRPFDWILYADKRMKLNEVRTIHTACREEKKNLLIATCVGHMGFAGPLVTLDSDGCWESAWRRLHHSAVHSDPMIPIISSAAEPMLANIIVFDMFRTITQVTKPELENKFLLLDLHTLEGNYHSFLPHPLVTQKGMTTEQVQNLDELLVCGKSNDGDPTPTDFLSIVHQLTSPQSGILHHWDEGDLNQLPLSQCRVQAVDPLSEGPAELLPVMICAGLTHMEARKEAGLAGIEAYLTRMANFSDFQSHHAMPSEYIEISAGETVEEAVYRGLQKCLTQQLRRQIVDRQTNVRGIQLHDVQDVHCRYYLQALTTMQGAPSIGLGDHVLGFPVVWVGSGDHWYGSVGLNRTLALRMALQQALLKAQNRAEIITLQGVEIPNLVPEEAITTPLEIEAVTDYAELIHEALSDLKRNRTRLLVYKIMVEPFLNEHLGGLFGVMLEKEEDQGE</sequence>
<evidence type="ECO:0000313" key="2">
    <source>
        <dbReference type="Proteomes" id="UP001596113"/>
    </source>
</evidence>
<comment type="caution">
    <text evidence="1">The sequence shown here is derived from an EMBL/GenBank/DDBJ whole genome shotgun (WGS) entry which is preliminary data.</text>
</comment>
<name>A0ABW0HQ65_9BACL</name>
<dbReference type="RefSeq" id="WP_378128467.1">
    <property type="nucleotide sequence ID" value="NZ_JBHSMI010000001.1"/>
</dbReference>
<evidence type="ECO:0000313" key="1">
    <source>
        <dbReference type="EMBL" id="MFC5401167.1"/>
    </source>
</evidence>
<dbReference type="Proteomes" id="UP001596113">
    <property type="component" value="Unassembled WGS sequence"/>
</dbReference>
<organism evidence="1 2">
    <name type="scientific">Cohnella soli</name>
    <dbReference type="NCBI Taxonomy" id="425005"/>
    <lineage>
        <taxon>Bacteria</taxon>
        <taxon>Bacillati</taxon>
        <taxon>Bacillota</taxon>
        <taxon>Bacilli</taxon>
        <taxon>Bacillales</taxon>
        <taxon>Paenibacillaceae</taxon>
        <taxon>Cohnella</taxon>
    </lineage>
</organism>